<evidence type="ECO:0000256" key="4">
    <source>
        <dbReference type="ARBA" id="ARBA00022801"/>
    </source>
</evidence>
<dbReference type="Proteomes" id="UP000535491">
    <property type="component" value="Unassembled WGS sequence"/>
</dbReference>
<keyword evidence="4 8" id="KW-0378">Hydrolase</keyword>
<dbReference type="GO" id="GO:0009254">
    <property type="term" value="P:peptidoglycan turnover"/>
    <property type="evidence" value="ECO:0007669"/>
    <property type="project" value="TreeGrafter"/>
</dbReference>
<dbReference type="PANTHER" id="PTHR30480:SF13">
    <property type="entry name" value="BETA-HEXOSAMINIDASE"/>
    <property type="match status" value="1"/>
</dbReference>
<dbReference type="Gene3D" id="3.40.50.1700">
    <property type="entry name" value="Glycoside hydrolase family 3 C-terminal domain"/>
    <property type="match status" value="1"/>
</dbReference>
<evidence type="ECO:0000256" key="1">
    <source>
        <dbReference type="ARBA" id="ARBA00001231"/>
    </source>
</evidence>
<dbReference type="AlphaFoldDB" id="A0A7W1WN83"/>
<comment type="similarity">
    <text evidence="2">Belongs to the glycosyl hydrolase 3 family.</text>
</comment>
<dbReference type="InterPro" id="IPR001764">
    <property type="entry name" value="Glyco_hydro_3_N"/>
</dbReference>
<evidence type="ECO:0000256" key="5">
    <source>
        <dbReference type="ARBA" id="ARBA00023295"/>
    </source>
</evidence>
<dbReference type="Gene3D" id="3.20.20.300">
    <property type="entry name" value="Glycoside hydrolase, family 3, N-terminal domain"/>
    <property type="match status" value="1"/>
</dbReference>
<accession>A0A7W1WN83</accession>
<dbReference type="InterPro" id="IPR050226">
    <property type="entry name" value="NagZ_Beta-hexosaminidase"/>
</dbReference>
<dbReference type="Pfam" id="PF00933">
    <property type="entry name" value="Glyco_hydro_3"/>
    <property type="match status" value="1"/>
</dbReference>
<proteinExistence type="inferred from homology"/>
<organism evidence="8 9">
    <name type="scientific">Paenactinomyces guangxiensis</name>
    <dbReference type="NCBI Taxonomy" id="1490290"/>
    <lineage>
        <taxon>Bacteria</taxon>
        <taxon>Bacillati</taxon>
        <taxon>Bacillota</taxon>
        <taxon>Bacilli</taxon>
        <taxon>Bacillales</taxon>
        <taxon>Thermoactinomycetaceae</taxon>
        <taxon>Paenactinomyces</taxon>
    </lineage>
</organism>
<dbReference type="PRINTS" id="PR00133">
    <property type="entry name" value="GLHYDRLASE3"/>
</dbReference>
<evidence type="ECO:0000259" key="7">
    <source>
        <dbReference type="PROSITE" id="PS50198"/>
    </source>
</evidence>
<protein>
    <recommendedName>
        <fullName evidence="3">beta-N-acetylhexosaminidase</fullName>
        <ecNumber evidence="3">3.2.1.52</ecNumber>
    </recommendedName>
</protein>
<dbReference type="GO" id="GO:0005975">
    <property type="term" value="P:carbohydrate metabolic process"/>
    <property type="evidence" value="ECO:0007669"/>
    <property type="project" value="InterPro"/>
</dbReference>
<dbReference type="GO" id="GO:0004563">
    <property type="term" value="F:beta-N-acetylhexosaminidase activity"/>
    <property type="evidence" value="ECO:0007669"/>
    <property type="project" value="UniProtKB-EC"/>
</dbReference>
<dbReference type="InterPro" id="IPR017853">
    <property type="entry name" value="GH"/>
</dbReference>
<evidence type="ECO:0000256" key="2">
    <source>
        <dbReference type="ARBA" id="ARBA00005336"/>
    </source>
</evidence>
<dbReference type="EMBL" id="JACEIQ010000001">
    <property type="protein sequence ID" value="MBA4492868.1"/>
    <property type="molecule type" value="Genomic_DNA"/>
</dbReference>
<dbReference type="InterPro" id="IPR036881">
    <property type="entry name" value="Glyco_hydro_3_C_sf"/>
</dbReference>
<reference evidence="8 9" key="1">
    <citation type="submission" date="2020-07" db="EMBL/GenBank/DDBJ databases">
        <authorList>
            <person name="Feng H."/>
        </authorList>
    </citation>
    <scope>NUCLEOTIDE SEQUENCE [LARGE SCALE GENOMIC DNA]</scope>
    <source>
        <strain evidence="9">s-10</strain>
    </source>
</reference>
<comment type="caution">
    <text evidence="8">The sequence shown here is derived from an EMBL/GenBank/DDBJ whole genome shotgun (WGS) entry which is preliminary data.</text>
</comment>
<dbReference type="PANTHER" id="PTHR30480">
    <property type="entry name" value="BETA-HEXOSAMINIDASE-RELATED"/>
    <property type="match status" value="1"/>
</dbReference>
<comment type="catalytic activity">
    <reaction evidence="1">
        <text>Hydrolysis of terminal non-reducing N-acetyl-D-hexosamine residues in N-acetyl-beta-D-hexosaminides.</text>
        <dbReference type="EC" id="3.2.1.52"/>
    </reaction>
</comment>
<dbReference type="EC" id="3.2.1.52" evidence="3"/>
<gene>
    <name evidence="8" type="ORF">H1191_00885</name>
</gene>
<feature type="domain" description="PpiC" evidence="7">
    <location>
        <begin position="226"/>
        <end position="339"/>
    </location>
</feature>
<dbReference type="SUPFAM" id="SSF51445">
    <property type="entry name" value="(Trans)glycosidases"/>
    <property type="match status" value="1"/>
</dbReference>
<evidence type="ECO:0000313" key="9">
    <source>
        <dbReference type="Proteomes" id="UP000535491"/>
    </source>
</evidence>
<keyword evidence="9" id="KW-1185">Reference proteome</keyword>
<dbReference type="PROSITE" id="PS00775">
    <property type="entry name" value="GLYCOSYL_HYDROL_F3"/>
    <property type="match status" value="1"/>
</dbReference>
<sequence>MREQMKKQLQCLTLKQKIGQMLVGQAEGTELSDDFRTFLTEYPIAGYRMNGPNIRSCEQVKRLTADIQQAYEENGLNLPVIFAADQETGTLSVFGRLMTEFPGNMALAAADDLQLTRAQGQAVGWELAEMGVNHLLAPVADVNLETNNPVIGVRSFGDDPHRVAKQCINYVQGVHVGGVAASAKHFPGHGNTKTDTHADLAINGSDVKTLMQTEFVPFRQLADHHVDSVMVSHVIFSNIDSRPSSLSKRVITGLLREEMGYEGLVISDDLAMGAIRKQYSAGEAVLQFILAGGDIAFIHDGRRSVEEAFDRLMRALKQGELTEERINQSVARILLFKHKINDYNRSRQQPKEDSRLISRKVSEQSVTLLRDPKKLLPVPGESRVLLVLPRTQNLTEADTSGDQENLLFSYLQKFVQDVRMLEFTLDEDWDYTRLNRAVSDRDLIIYCTVNAHRFPAQISAINHLKRCRPLVAVMLRDPYDAQLISEDITVVAAYSIIDEQMRTLAKQLGGKIPFVGKCPVQIC</sequence>
<keyword evidence="6" id="KW-0697">Rotamase</keyword>
<evidence type="ECO:0000256" key="3">
    <source>
        <dbReference type="ARBA" id="ARBA00012663"/>
    </source>
</evidence>
<dbReference type="RefSeq" id="WP_181750096.1">
    <property type="nucleotide sequence ID" value="NZ_JACEIQ010000001.1"/>
</dbReference>
<evidence type="ECO:0000313" key="8">
    <source>
        <dbReference type="EMBL" id="MBA4492868.1"/>
    </source>
</evidence>
<dbReference type="PROSITE" id="PS50198">
    <property type="entry name" value="PPIC_PPIASE_2"/>
    <property type="match status" value="1"/>
</dbReference>
<dbReference type="InterPro" id="IPR000297">
    <property type="entry name" value="PPIase_PpiC"/>
</dbReference>
<keyword evidence="5" id="KW-0326">Glycosidase</keyword>
<dbReference type="GO" id="GO:0003755">
    <property type="term" value="F:peptidyl-prolyl cis-trans isomerase activity"/>
    <property type="evidence" value="ECO:0007669"/>
    <property type="project" value="UniProtKB-KW"/>
</dbReference>
<name>A0A7W1WN83_9BACL</name>
<dbReference type="InterPro" id="IPR036962">
    <property type="entry name" value="Glyco_hydro_3_N_sf"/>
</dbReference>
<evidence type="ECO:0000256" key="6">
    <source>
        <dbReference type="PROSITE-ProRule" id="PRU00278"/>
    </source>
</evidence>
<dbReference type="InterPro" id="IPR019800">
    <property type="entry name" value="Glyco_hydro_3_AS"/>
</dbReference>
<keyword evidence="6" id="KW-0413">Isomerase</keyword>